<name>A0ACC1X5W4_MELAZ</name>
<comment type="caution">
    <text evidence="1">The sequence shown here is derived from an EMBL/GenBank/DDBJ whole genome shotgun (WGS) entry which is preliminary data.</text>
</comment>
<keyword evidence="1" id="KW-0371">Homeobox</keyword>
<evidence type="ECO:0000313" key="1">
    <source>
        <dbReference type="EMBL" id="KAJ4706801.1"/>
    </source>
</evidence>
<evidence type="ECO:0000313" key="2">
    <source>
        <dbReference type="Proteomes" id="UP001164539"/>
    </source>
</evidence>
<sequence>MKKQDANALPSSSSHRENSPKTLHAKSIGCMSGIFHLLYNYNNSNRRSGKFLTFGKKQEKNVNLLSSSSSDQLEKIPVNGKVTRISCDVPRSPTLPAEIRRSSTLKSPPENLPTTDAEAATESAAEKRRKLLEALEKCDEDLKALKKIIDVVKRSVVVEDNINGDKQLQLNGDPQPSPVSVLDDLTLSSSTLSSYSRRYTNGRAIVQQQQQPQQQKQKQKKKPGEEEDLASICLATSSSDHEAKMMMMKENAIGSPLWASKAMIDSVNQVCNDMAWGERREIGRIGLALQDFICRDLIEEIVGELASFSLCMYSLPFQACQRSLRF</sequence>
<reference evidence="1 2" key="1">
    <citation type="journal article" date="2023" name="Science">
        <title>Complex scaffold remodeling in plant triterpene biosynthesis.</title>
        <authorList>
            <person name="De La Pena R."/>
            <person name="Hodgson H."/>
            <person name="Liu J.C."/>
            <person name="Stephenson M.J."/>
            <person name="Martin A.C."/>
            <person name="Owen C."/>
            <person name="Harkess A."/>
            <person name="Leebens-Mack J."/>
            <person name="Jimenez L.E."/>
            <person name="Osbourn A."/>
            <person name="Sattely E.S."/>
        </authorList>
    </citation>
    <scope>NUCLEOTIDE SEQUENCE [LARGE SCALE GENOMIC DNA]</scope>
    <source>
        <strain evidence="2">cv. JPN11</strain>
        <tissue evidence="1">Leaf</tissue>
    </source>
</reference>
<organism evidence="1 2">
    <name type="scientific">Melia azedarach</name>
    <name type="common">Chinaberry tree</name>
    <dbReference type="NCBI Taxonomy" id="155640"/>
    <lineage>
        <taxon>Eukaryota</taxon>
        <taxon>Viridiplantae</taxon>
        <taxon>Streptophyta</taxon>
        <taxon>Embryophyta</taxon>
        <taxon>Tracheophyta</taxon>
        <taxon>Spermatophyta</taxon>
        <taxon>Magnoliopsida</taxon>
        <taxon>eudicotyledons</taxon>
        <taxon>Gunneridae</taxon>
        <taxon>Pentapetalae</taxon>
        <taxon>rosids</taxon>
        <taxon>malvids</taxon>
        <taxon>Sapindales</taxon>
        <taxon>Meliaceae</taxon>
        <taxon>Melia</taxon>
    </lineage>
</organism>
<protein>
    <submittedName>
        <fullName evidence="1">Zinc finger homeobox protein like</fullName>
    </submittedName>
</protein>
<gene>
    <name evidence="1" type="ORF">OWV82_020411</name>
</gene>
<dbReference type="Proteomes" id="UP001164539">
    <property type="component" value="Chromosome 11"/>
</dbReference>
<accession>A0ACC1X5W4</accession>
<dbReference type="EMBL" id="CM051404">
    <property type="protein sequence ID" value="KAJ4706801.1"/>
    <property type="molecule type" value="Genomic_DNA"/>
</dbReference>
<proteinExistence type="predicted"/>
<keyword evidence="1" id="KW-0238">DNA-binding</keyword>
<keyword evidence="2" id="KW-1185">Reference proteome</keyword>